<dbReference type="Gene3D" id="3.20.20.80">
    <property type="entry name" value="Glycosidases"/>
    <property type="match status" value="1"/>
</dbReference>
<dbReference type="InterPro" id="IPR001223">
    <property type="entry name" value="Glyco_hydro18_cat"/>
</dbReference>
<dbReference type="RefSeq" id="WP_022773533.1">
    <property type="nucleotide sequence ID" value="NC_022576.1"/>
</dbReference>
<dbReference type="GO" id="GO:0005975">
    <property type="term" value="P:carbohydrate metabolic process"/>
    <property type="evidence" value="ECO:0007669"/>
    <property type="project" value="InterPro"/>
</dbReference>
<reference evidence="2 3" key="1">
    <citation type="journal article" date="2013" name="Genome Biol.">
        <title>Genomic analysis reveals key aspects of prokaryotic symbiosis in the phototrophic consortium "Chlorochromatium aggregatum".</title>
        <authorList>
            <person name="Liu Z."/>
            <person name="Muller J."/>
            <person name="Li T."/>
            <person name="Alvey R.M."/>
            <person name="Vogl K."/>
            <person name="Frigaard N.U."/>
            <person name="Rockwell N.C."/>
            <person name="Boyd E.S."/>
            <person name="Tomsho L.P."/>
            <person name="Schuster S.C."/>
            <person name="Henke P."/>
            <person name="Rohde M."/>
            <person name="Overmann J."/>
            <person name="Bryant D.A."/>
        </authorList>
    </citation>
    <scope>NUCLEOTIDE SEQUENCE [LARGE SCALE GENOMIC DNA]</scope>
    <source>
        <strain evidence="2">CR</strain>
    </source>
</reference>
<dbReference type="SUPFAM" id="SSF51445">
    <property type="entry name" value="(Trans)glycosidases"/>
    <property type="match status" value="1"/>
</dbReference>
<dbReference type="GO" id="GO:0008061">
    <property type="term" value="F:chitin binding"/>
    <property type="evidence" value="ECO:0007669"/>
    <property type="project" value="InterPro"/>
</dbReference>
<evidence type="ECO:0000313" key="2">
    <source>
        <dbReference type="EMBL" id="AGX87679.1"/>
    </source>
</evidence>
<dbReference type="OrthoDB" id="9775889at2"/>
<gene>
    <name evidence="2" type="ORF">Cenrod_1594</name>
</gene>
<dbReference type="GO" id="GO:0012505">
    <property type="term" value="C:endomembrane system"/>
    <property type="evidence" value="ECO:0007669"/>
    <property type="project" value="TreeGrafter"/>
</dbReference>
<dbReference type="Gene3D" id="3.10.50.10">
    <property type="match status" value="1"/>
</dbReference>
<dbReference type="SMART" id="SM00636">
    <property type="entry name" value="Glyco_18"/>
    <property type="match status" value="1"/>
</dbReference>
<accession>U5NBW9</accession>
<dbReference type="PANTHER" id="PTHR46066">
    <property type="entry name" value="CHITINASE DOMAIN-CONTAINING PROTEIN 1 FAMILY MEMBER"/>
    <property type="match status" value="1"/>
</dbReference>
<dbReference type="STRING" id="946483.Cenrod_1594"/>
<dbReference type="GO" id="GO:0070492">
    <property type="term" value="F:oligosaccharide binding"/>
    <property type="evidence" value="ECO:0007669"/>
    <property type="project" value="TreeGrafter"/>
</dbReference>
<organism evidence="2 3">
    <name type="scientific">Candidatus Symbiobacter mobilis CR</name>
    <dbReference type="NCBI Taxonomy" id="946483"/>
    <lineage>
        <taxon>Bacteria</taxon>
        <taxon>Pseudomonadati</taxon>
        <taxon>Pseudomonadota</taxon>
        <taxon>Betaproteobacteria</taxon>
        <taxon>Burkholderiales</taxon>
        <taxon>Comamonadaceae</taxon>
    </lineage>
</organism>
<protein>
    <submittedName>
        <fullName evidence="2">Glycosylhydrolase-like protein</fullName>
    </submittedName>
</protein>
<dbReference type="InterPro" id="IPR011583">
    <property type="entry name" value="Chitinase_II/V-like_cat"/>
</dbReference>
<dbReference type="HOGENOM" id="CLU_730935_0_0_4"/>
<dbReference type="InterPro" id="IPR017853">
    <property type="entry name" value="GH"/>
</dbReference>
<dbReference type="Proteomes" id="UP000017184">
    <property type="component" value="Chromosome"/>
</dbReference>
<dbReference type="PROSITE" id="PS51910">
    <property type="entry name" value="GH18_2"/>
    <property type="match status" value="1"/>
</dbReference>
<keyword evidence="2" id="KW-0378">Hydrolase</keyword>
<dbReference type="EMBL" id="CP004885">
    <property type="protein sequence ID" value="AGX87679.1"/>
    <property type="molecule type" value="Genomic_DNA"/>
</dbReference>
<keyword evidence="3" id="KW-1185">Reference proteome</keyword>
<evidence type="ECO:0000259" key="1">
    <source>
        <dbReference type="PROSITE" id="PS51910"/>
    </source>
</evidence>
<feature type="domain" description="GH18" evidence="1">
    <location>
        <begin position="35"/>
        <end position="378"/>
    </location>
</feature>
<dbReference type="PANTHER" id="PTHR46066:SF2">
    <property type="entry name" value="CHITINASE DOMAIN-CONTAINING PROTEIN 1"/>
    <property type="match status" value="1"/>
</dbReference>
<dbReference type="InterPro" id="IPR029070">
    <property type="entry name" value="Chitinase_insertion_sf"/>
</dbReference>
<evidence type="ECO:0000313" key="3">
    <source>
        <dbReference type="Proteomes" id="UP000017184"/>
    </source>
</evidence>
<dbReference type="GO" id="GO:0016787">
    <property type="term" value="F:hydrolase activity"/>
    <property type="evidence" value="ECO:0007669"/>
    <property type="project" value="UniProtKB-KW"/>
</dbReference>
<proteinExistence type="predicted"/>
<sequence length="378" mass="42307">MMRGAVLRPPWIWRRFLTVLTLAGALAGAAAAQGLQAMAYFPWWVPQSWRSAPLAELDRLLFFEFRIAPDGTIAERHGWPTEWAALCAEAARSKVPIDVVLTLFDPAEFRTLFRTEAARARLLDETLSLSHAKETAGVHLDIEIFEVQDAAIVAGYRAFVRTLAQRLRSQGKALSVFLPAGEGTALYDPATLALAEYVVVQGYDTHYRASRRAGPVAPLDGPDSWTWAKAVEAATALGLPAQRIVMGFPLYGYEWGVRDAPPRSEVIRPADTTTFAAVPEDWLPELRISVAERVQRYGATHDPVTGSSYYKFRNDAGQWREGWFEDWWSLGRKYGFVAQRGLGGMAFFLLGYDRHALLSAYVQRRSMDNLDGLIERLR</sequence>
<dbReference type="Pfam" id="PF00704">
    <property type="entry name" value="Glyco_hydro_18"/>
    <property type="match status" value="1"/>
</dbReference>
<dbReference type="eggNOG" id="COG3858">
    <property type="taxonomic scope" value="Bacteria"/>
</dbReference>
<dbReference type="KEGG" id="cbx:Cenrod_1594"/>
<name>U5NBW9_9BURK</name>
<dbReference type="AlphaFoldDB" id="U5NBW9"/>